<evidence type="ECO:0000259" key="1">
    <source>
        <dbReference type="SMART" id="SM00382"/>
    </source>
</evidence>
<protein>
    <recommendedName>
        <fullName evidence="1">AAA+ ATPase domain-containing protein</fullName>
    </recommendedName>
</protein>
<dbReference type="InterPro" id="IPR025420">
    <property type="entry name" value="DUF4143"/>
</dbReference>
<dbReference type="Pfam" id="PF13173">
    <property type="entry name" value="AAA_14"/>
    <property type="match status" value="1"/>
</dbReference>
<dbReference type="SUPFAM" id="SSF52980">
    <property type="entry name" value="Restriction endonuclease-like"/>
    <property type="match status" value="1"/>
</dbReference>
<dbReference type="Proteomes" id="UP000033063">
    <property type="component" value="Chromosome"/>
</dbReference>
<dbReference type="RefSeq" id="WP_048039896.1">
    <property type="nucleotide sequence ID" value="NZ_CP009513.1"/>
</dbReference>
<dbReference type="PATRIC" id="fig|1434114.4.peg.1007"/>
<dbReference type="SMART" id="SM00382">
    <property type="entry name" value="AAA"/>
    <property type="match status" value="1"/>
</dbReference>
<dbReference type="AlphaFoldDB" id="A0A0E3LVP1"/>
<proteinExistence type="predicted"/>
<accession>A0A0E3LVP1</accession>
<dbReference type="GeneID" id="24876989"/>
<reference evidence="2 3" key="1">
    <citation type="submission" date="2014-07" db="EMBL/GenBank/DDBJ databases">
        <title>Methanogenic archaea and the global carbon cycle.</title>
        <authorList>
            <person name="Henriksen J.R."/>
            <person name="Luke J."/>
            <person name="Reinhart S."/>
            <person name="Benedict M.N."/>
            <person name="Youngblut N.D."/>
            <person name="Metcalf M.E."/>
            <person name="Whitaker R.J."/>
            <person name="Metcalf W.W."/>
        </authorList>
    </citation>
    <scope>NUCLEOTIDE SEQUENCE [LARGE SCALE GENOMIC DNA]</scope>
    <source>
        <strain evidence="2 3">LYC</strain>
    </source>
</reference>
<dbReference type="EMBL" id="CP009513">
    <property type="protein sequence ID" value="AKB67361.1"/>
    <property type="molecule type" value="Genomic_DNA"/>
</dbReference>
<sequence length="418" mass="48561">MINLSKYNFHWREGFSYGYDVKRGLFEELVKYADAKPVVGVVGLRRTGKTVLLKQLIDYLVENKVKRERILYFSFDEAGASLEKVISEYQARLGVELAKAGNGGKLYIFLDEVQKLEGWQEQLKYYYDSFPDLKFFISGSSSLFLKQKAEESLAGRIFLFHLPVLSFREFLVLKGEGELAEKPELFKELLKEQVLLYVRRQFPELVNADEGFIHLYADSIVNKAVYEDLLKIFPIEYEDLLKRILYIVASNPGMITDYESLANDLGISRITLTKYISYLERGFLLQKCYNFSRNLLTSEKKTKRLYLTSPSLVVDLWEEPEFGRVVENLVVSSSGAKFFWRSGKDEVDCVLVRNGEILPIECKYRSSIRKRDLKGLLKFLTAFELSHGYVISEDIESEEIIEDKKISIIPLWKWLLNF</sequence>
<dbReference type="InterPro" id="IPR003593">
    <property type="entry name" value="AAA+_ATPase"/>
</dbReference>
<name>A0A0E3LVP1_METMZ</name>
<dbReference type="Gene3D" id="3.40.50.300">
    <property type="entry name" value="P-loop containing nucleotide triphosphate hydrolases"/>
    <property type="match status" value="1"/>
</dbReference>
<dbReference type="InterPro" id="IPR041682">
    <property type="entry name" value="AAA_14"/>
</dbReference>
<evidence type="ECO:0000313" key="2">
    <source>
        <dbReference type="EMBL" id="AKB67361.1"/>
    </source>
</evidence>
<dbReference type="Pfam" id="PF13635">
    <property type="entry name" value="DUF4143"/>
    <property type="match status" value="1"/>
</dbReference>
<dbReference type="InterPro" id="IPR011335">
    <property type="entry name" value="Restrct_endonuc-II-like"/>
</dbReference>
<feature type="domain" description="AAA+ ATPase" evidence="1">
    <location>
        <begin position="35"/>
        <end position="168"/>
    </location>
</feature>
<gene>
    <name evidence="2" type="ORF">MSMAL_0818</name>
</gene>
<dbReference type="PANTHER" id="PTHR33295:SF8">
    <property type="entry name" value="AAA+ ATPASE DOMAIN-CONTAINING PROTEIN"/>
    <property type="match status" value="1"/>
</dbReference>
<dbReference type="InterPro" id="IPR027417">
    <property type="entry name" value="P-loop_NTPase"/>
</dbReference>
<evidence type="ECO:0000313" key="3">
    <source>
        <dbReference type="Proteomes" id="UP000033063"/>
    </source>
</evidence>
<dbReference type="PANTHER" id="PTHR33295">
    <property type="entry name" value="ATPASE"/>
    <property type="match status" value="1"/>
</dbReference>
<dbReference type="SUPFAM" id="SSF52540">
    <property type="entry name" value="P-loop containing nucleoside triphosphate hydrolases"/>
    <property type="match status" value="1"/>
</dbReference>
<dbReference type="HOGENOM" id="CLU_041527_0_0_2"/>
<organism evidence="2 3">
    <name type="scientific">Methanosarcina mazei LYC</name>
    <dbReference type="NCBI Taxonomy" id="1434114"/>
    <lineage>
        <taxon>Archaea</taxon>
        <taxon>Methanobacteriati</taxon>
        <taxon>Methanobacteriota</taxon>
        <taxon>Stenosarchaea group</taxon>
        <taxon>Methanomicrobia</taxon>
        <taxon>Methanosarcinales</taxon>
        <taxon>Methanosarcinaceae</taxon>
        <taxon>Methanosarcina</taxon>
    </lineage>
</organism>